<comment type="caution">
    <text evidence="12">The sequence shown here is derived from an EMBL/GenBank/DDBJ whole genome shotgun (WGS) entry which is preliminary data.</text>
</comment>
<name>A0A6B3RM32_9RHOB</name>
<dbReference type="GO" id="GO:0030956">
    <property type="term" value="C:glutamyl-tRNA(Gln) amidotransferase complex"/>
    <property type="evidence" value="ECO:0007669"/>
    <property type="project" value="InterPro"/>
</dbReference>
<evidence type="ECO:0000256" key="7">
    <source>
        <dbReference type="ARBA" id="ARBA00022840"/>
    </source>
</evidence>
<feature type="active site" description="Charge relay system" evidence="10">
    <location>
        <position position="160"/>
    </location>
</feature>
<dbReference type="Gene3D" id="3.90.1300.10">
    <property type="entry name" value="Amidase signature (AS) domain"/>
    <property type="match status" value="1"/>
</dbReference>
<reference evidence="12 13" key="1">
    <citation type="submission" date="2020-02" db="EMBL/GenBank/DDBJ databases">
        <title>Rhodobacter algicola sp. nov., isolated from microalga culture.</title>
        <authorList>
            <person name="Park C.-Y."/>
        </authorList>
    </citation>
    <scope>NUCLEOTIDE SEQUENCE [LARGE SCALE GENOMIC DNA]</scope>
    <source>
        <strain evidence="12 13">ETT8</strain>
    </source>
</reference>
<dbReference type="Pfam" id="PF01425">
    <property type="entry name" value="Amidase"/>
    <property type="match status" value="1"/>
</dbReference>
<evidence type="ECO:0000256" key="2">
    <source>
        <dbReference type="ARBA" id="ARBA00011123"/>
    </source>
</evidence>
<accession>A0A6B3RM32</accession>
<evidence type="ECO:0000256" key="4">
    <source>
        <dbReference type="ARBA" id="ARBA00014428"/>
    </source>
</evidence>
<dbReference type="InterPro" id="IPR023631">
    <property type="entry name" value="Amidase_dom"/>
</dbReference>
<dbReference type="PANTHER" id="PTHR11895:SF151">
    <property type="entry name" value="GLUTAMYL-TRNA(GLN) AMIDOTRANSFERASE SUBUNIT A"/>
    <property type="match status" value="1"/>
</dbReference>
<evidence type="ECO:0000256" key="10">
    <source>
        <dbReference type="HAMAP-Rule" id="MF_00120"/>
    </source>
</evidence>
<organism evidence="12 13">
    <name type="scientific">Pseudotabrizicola algicola</name>
    <dbReference type="NCBI Taxonomy" id="2709381"/>
    <lineage>
        <taxon>Bacteria</taxon>
        <taxon>Pseudomonadati</taxon>
        <taxon>Pseudomonadota</taxon>
        <taxon>Alphaproteobacteria</taxon>
        <taxon>Rhodobacterales</taxon>
        <taxon>Paracoccaceae</taxon>
        <taxon>Pseudotabrizicola</taxon>
    </lineage>
</organism>
<feature type="active site" description="Acyl-ester intermediate" evidence="10">
    <location>
        <position position="184"/>
    </location>
</feature>
<dbReference type="InterPro" id="IPR000120">
    <property type="entry name" value="Amidase"/>
</dbReference>
<keyword evidence="7 10" id="KW-0067">ATP-binding</keyword>
<dbReference type="GO" id="GO:0050567">
    <property type="term" value="F:glutaminyl-tRNA synthase (glutamine-hydrolyzing) activity"/>
    <property type="evidence" value="ECO:0007669"/>
    <property type="project" value="UniProtKB-UniRule"/>
</dbReference>
<evidence type="ECO:0000256" key="1">
    <source>
        <dbReference type="ARBA" id="ARBA00008069"/>
    </source>
</evidence>
<dbReference type="GO" id="GO:0016740">
    <property type="term" value="F:transferase activity"/>
    <property type="evidence" value="ECO:0007669"/>
    <property type="project" value="UniProtKB-KW"/>
</dbReference>
<keyword evidence="5 10" id="KW-0436">Ligase</keyword>
<evidence type="ECO:0000256" key="9">
    <source>
        <dbReference type="ARBA" id="ARBA00047407"/>
    </source>
</evidence>
<comment type="function">
    <text evidence="10">Allows the formation of correctly charged Gln-tRNA(Gln) through the transamidation of misacylated Glu-tRNA(Gln) in organisms which lack glutaminyl-tRNA synthetase. The reaction takes place in the presence of glutamine and ATP through an activated gamma-phospho-Glu-tRNA(Gln).</text>
</comment>
<evidence type="ECO:0000259" key="11">
    <source>
        <dbReference type="Pfam" id="PF01425"/>
    </source>
</evidence>
<evidence type="ECO:0000256" key="3">
    <source>
        <dbReference type="ARBA" id="ARBA00012739"/>
    </source>
</evidence>
<keyword evidence="8 10" id="KW-0648">Protein biosynthesis</keyword>
<sequence length="497" mass="52303">MTKMASGANGWTIAAARDSLRKGEVSAVDLTMACLTAMDAGDGLNAFVHKTPELALEQARAADARIAAGDAPAMCGIPVGVKDLFAVKGVPTQAGSNILRGFRPEYESTVTTKLWEAGAVCLGKLNMDEFAMGSSNESSCYGPAVNPWKVDERKLTPGGSSGGSAAAVAADLCLAALGTDTGGSIRQPAAFCGITGIKPTYGRVSRWGVVAYASSLDQAGPMAKSVRDAAIMLGAIAGHDAKDSTSAELAVPDFEAALTGDIRGKRIGIPREYRLEGMPAEIAALWDRGMDMLRDAGAEIVDISLPHAKYALPTYYIIAPAEASSNLARYDGVRYGHRAKLAQGDGITEMYEKTRAEGFGPEVQRRIMAGTYVLSAGFYDAYYNRARKVRALIKRDFEQAFAAGIDAILAPTTPSSAFGLGEQGGADPVEMYLNDVFTVTLNLAGLPGVAVPVGLDSKGLPLGLQLIGRPWEEAALLNHAYVLERAAGFVAKPAKWW</sequence>
<dbReference type="PANTHER" id="PTHR11895">
    <property type="entry name" value="TRANSAMIDASE"/>
    <property type="match status" value="1"/>
</dbReference>
<keyword evidence="12" id="KW-0808">Transferase</keyword>
<feature type="active site" description="Charge relay system" evidence="10">
    <location>
        <position position="82"/>
    </location>
</feature>
<comment type="similarity">
    <text evidence="1 10">Belongs to the amidase family. GatA subfamily.</text>
</comment>
<keyword evidence="13" id="KW-1185">Reference proteome</keyword>
<dbReference type="EMBL" id="JAAIKE010000003">
    <property type="protein sequence ID" value="NEX47110.1"/>
    <property type="molecule type" value="Genomic_DNA"/>
</dbReference>
<evidence type="ECO:0000256" key="5">
    <source>
        <dbReference type="ARBA" id="ARBA00022598"/>
    </source>
</evidence>
<comment type="catalytic activity">
    <reaction evidence="9 10">
        <text>L-glutamyl-tRNA(Gln) + L-glutamine + ATP + H2O = L-glutaminyl-tRNA(Gln) + L-glutamate + ADP + phosphate + H(+)</text>
        <dbReference type="Rhea" id="RHEA:17521"/>
        <dbReference type="Rhea" id="RHEA-COMP:9681"/>
        <dbReference type="Rhea" id="RHEA-COMP:9684"/>
        <dbReference type="ChEBI" id="CHEBI:15377"/>
        <dbReference type="ChEBI" id="CHEBI:15378"/>
        <dbReference type="ChEBI" id="CHEBI:29985"/>
        <dbReference type="ChEBI" id="CHEBI:30616"/>
        <dbReference type="ChEBI" id="CHEBI:43474"/>
        <dbReference type="ChEBI" id="CHEBI:58359"/>
        <dbReference type="ChEBI" id="CHEBI:78520"/>
        <dbReference type="ChEBI" id="CHEBI:78521"/>
        <dbReference type="ChEBI" id="CHEBI:456216"/>
        <dbReference type="EC" id="6.3.5.7"/>
    </reaction>
</comment>
<keyword evidence="6 10" id="KW-0547">Nucleotide-binding</keyword>
<evidence type="ECO:0000313" key="12">
    <source>
        <dbReference type="EMBL" id="NEX47110.1"/>
    </source>
</evidence>
<dbReference type="InterPro" id="IPR004412">
    <property type="entry name" value="GatA"/>
</dbReference>
<dbReference type="GO" id="GO:0005524">
    <property type="term" value="F:ATP binding"/>
    <property type="evidence" value="ECO:0007669"/>
    <property type="project" value="UniProtKB-KW"/>
</dbReference>
<evidence type="ECO:0000256" key="8">
    <source>
        <dbReference type="ARBA" id="ARBA00022917"/>
    </source>
</evidence>
<dbReference type="EC" id="6.3.5.7" evidence="3 10"/>
<dbReference type="NCBIfam" id="TIGR00132">
    <property type="entry name" value="gatA"/>
    <property type="match status" value="1"/>
</dbReference>
<dbReference type="GO" id="GO:0006412">
    <property type="term" value="P:translation"/>
    <property type="evidence" value="ECO:0007669"/>
    <property type="project" value="UniProtKB-UniRule"/>
</dbReference>
<dbReference type="PROSITE" id="PS00571">
    <property type="entry name" value="AMIDASES"/>
    <property type="match status" value="1"/>
</dbReference>
<comment type="subunit">
    <text evidence="2 10">Heterotrimer of A, B and C subunits.</text>
</comment>
<evidence type="ECO:0000313" key="13">
    <source>
        <dbReference type="Proteomes" id="UP000481421"/>
    </source>
</evidence>
<proteinExistence type="inferred from homology"/>
<gene>
    <name evidence="10 12" type="primary">gatA</name>
    <name evidence="12" type="ORF">G3572_12905</name>
</gene>
<dbReference type="Proteomes" id="UP000481421">
    <property type="component" value="Unassembled WGS sequence"/>
</dbReference>
<feature type="domain" description="Amidase" evidence="11">
    <location>
        <begin position="30"/>
        <end position="477"/>
    </location>
</feature>
<evidence type="ECO:0000256" key="6">
    <source>
        <dbReference type="ARBA" id="ARBA00022741"/>
    </source>
</evidence>
<dbReference type="InterPro" id="IPR020556">
    <property type="entry name" value="Amidase_CS"/>
</dbReference>
<dbReference type="AlphaFoldDB" id="A0A6B3RM32"/>
<protein>
    <recommendedName>
        <fullName evidence="4 10">Glutamyl-tRNA(Gln) amidotransferase subunit A</fullName>
        <shortName evidence="10">Glu-ADT subunit A</shortName>
        <ecNumber evidence="3 10">6.3.5.7</ecNumber>
    </recommendedName>
</protein>
<dbReference type="HAMAP" id="MF_00120">
    <property type="entry name" value="GatA"/>
    <property type="match status" value="1"/>
</dbReference>
<dbReference type="InterPro" id="IPR036928">
    <property type="entry name" value="AS_sf"/>
</dbReference>
<dbReference type="SUPFAM" id="SSF75304">
    <property type="entry name" value="Amidase signature (AS) enzymes"/>
    <property type="match status" value="1"/>
</dbReference>